<dbReference type="Proteomes" id="UP000277811">
    <property type="component" value="Unassembled WGS sequence"/>
</dbReference>
<feature type="domain" description="DUF1540" evidence="1">
    <location>
        <begin position="85"/>
        <end position="124"/>
    </location>
</feature>
<evidence type="ECO:0000313" key="3">
    <source>
        <dbReference type="Proteomes" id="UP000277811"/>
    </source>
</evidence>
<keyword evidence="3" id="KW-1185">Reference proteome</keyword>
<dbReference type="AlphaFoldDB" id="A0A498RHX8"/>
<name>A0A498RHX8_9FIRM</name>
<dbReference type="RefSeq" id="WP_122629570.1">
    <property type="nucleotide sequence ID" value="NZ_UPPP01000094.1"/>
</dbReference>
<dbReference type="InterPro" id="IPR011437">
    <property type="entry name" value="DUF1540"/>
</dbReference>
<proteinExistence type="predicted"/>
<dbReference type="Pfam" id="PF07561">
    <property type="entry name" value="DUF1540"/>
    <property type="match status" value="2"/>
</dbReference>
<protein>
    <recommendedName>
        <fullName evidence="1">DUF1540 domain-containing protein</fullName>
    </recommendedName>
</protein>
<evidence type="ECO:0000313" key="2">
    <source>
        <dbReference type="EMBL" id="VBB08708.1"/>
    </source>
</evidence>
<sequence>MSNPTVKCTVDQCTHYMPGDQCMAAKIGVYNDEIAGESTARSDTQCKSFHLNSGIGDMVGGLHNANISGTLKAAFMDGKQITPAVECYVNYCKYWDQGNYCNAREIHIAGPNAAKTPDTNCNTFEAE</sequence>
<feature type="domain" description="DUF1540" evidence="1">
    <location>
        <begin position="6"/>
        <end position="49"/>
    </location>
</feature>
<organism evidence="2 3">
    <name type="scientific">Lucifera butyrica</name>
    <dbReference type="NCBI Taxonomy" id="1351585"/>
    <lineage>
        <taxon>Bacteria</taxon>
        <taxon>Bacillati</taxon>
        <taxon>Bacillota</taxon>
        <taxon>Negativicutes</taxon>
        <taxon>Veillonellales</taxon>
        <taxon>Veillonellaceae</taxon>
        <taxon>Lucifera</taxon>
    </lineage>
</organism>
<dbReference type="OrthoDB" id="1681234at2"/>
<accession>A0A498RHX8</accession>
<evidence type="ECO:0000259" key="1">
    <source>
        <dbReference type="Pfam" id="PF07561"/>
    </source>
</evidence>
<dbReference type="EMBL" id="UPPP01000094">
    <property type="protein sequence ID" value="VBB08708.1"/>
    <property type="molecule type" value="Genomic_DNA"/>
</dbReference>
<reference evidence="2 3" key="1">
    <citation type="submission" date="2018-06" db="EMBL/GenBank/DDBJ databases">
        <authorList>
            <person name="Strepis N."/>
        </authorList>
    </citation>
    <scope>NUCLEOTIDE SEQUENCE [LARGE SCALE GENOMIC DNA]</scope>
    <source>
        <strain evidence="2">LUCI</strain>
    </source>
</reference>
<gene>
    <name evidence="2" type="ORF">LUCI_3986</name>
</gene>